<name>A0ABD5ZBK7_9EURY</name>
<organism evidence="1 2">
    <name type="scientific">Haloferax namakaokahaiae</name>
    <dbReference type="NCBI Taxonomy" id="1748331"/>
    <lineage>
        <taxon>Archaea</taxon>
        <taxon>Methanobacteriati</taxon>
        <taxon>Methanobacteriota</taxon>
        <taxon>Stenosarchaea group</taxon>
        <taxon>Halobacteria</taxon>
        <taxon>Halobacteriales</taxon>
        <taxon>Haloferacaceae</taxon>
        <taxon>Haloferax</taxon>
    </lineage>
</organism>
<protein>
    <submittedName>
        <fullName evidence="1">Uncharacterized protein</fullName>
    </submittedName>
</protein>
<sequence length="94" mass="10261">MRYESVLVALTPTAVRDRIRKRVEGIRSSKVEDGFEFRTNSGLLVGTVSPATLPDGSTGSRLRYRTSILSATAAHAGRTGKELREAVSKNLVRD</sequence>
<dbReference type="RefSeq" id="WP_390221716.1">
    <property type="nucleotide sequence ID" value="NZ_JBHTAA010000001.1"/>
</dbReference>
<accession>A0ABD5ZBK7</accession>
<dbReference type="EMBL" id="JBHTAA010000001">
    <property type="protein sequence ID" value="MFC7202418.1"/>
    <property type="molecule type" value="Genomic_DNA"/>
</dbReference>
<reference evidence="1 2" key="1">
    <citation type="journal article" date="2019" name="Int. J. Syst. Evol. Microbiol.">
        <title>The Global Catalogue of Microorganisms (GCM) 10K type strain sequencing project: providing services to taxonomists for standard genome sequencing and annotation.</title>
        <authorList>
            <consortium name="The Broad Institute Genomics Platform"/>
            <consortium name="The Broad Institute Genome Sequencing Center for Infectious Disease"/>
            <person name="Wu L."/>
            <person name="Ma J."/>
        </authorList>
    </citation>
    <scope>NUCLEOTIDE SEQUENCE [LARGE SCALE GENOMIC DNA]</scope>
    <source>
        <strain evidence="1 2">DSM 29988</strain>
    </source>
</reference>
<gene>
    <name evidence="1" type="ORF">ACFQJC_02750</name>
</gene>
<dbReference type="AlphaFoldDB" id="A0ABD5ZBK7"/>
<dbReference type="Proteomes" id="UP001596481">
    <property type="component" value="Unassembled WGS sequence"/>
</dbReference>
<keyword evidence="2" id="KW-1185">Reference proteome</keyword>
<evidence type="ECO:0000313" key="2">
    <source>
        <dbReference type="Proteomes" id="UP001596481"/>
    </source>
</evidence>
<evidence type="ECO:0000313" key="1">
    <source>
        <dbReference type="EMBL" id="MFC7202418.1"/>
    </source>
</evidence>
<proteinExistence type="predicted"/>
<comment type="caution">
    <text evidence="1">The sequence shown here is derived from an EMBL/GenBank/DDBJ whole genome shotgun (WGS) entry which is preliminary data.</text>
</comment>